<dbReference type="InterPro" id="IPR002213">
    <property type="entry name" value="UDP_glucos_trans"/>
</dbReference>
<evidence type="ECO:0000256" key="2">
    <source>
        <dbReference type="RuleBase" id="RU003718"/>
    </source>
</evidence>
<dbReference type="PROSITE" id="PS00375">
    <property type="entry name" value="UDPGT"/>
    <property type="match status" value="1"/>
</dbReference>
<evidence type="ECO:0000256" key="3">
    <source>
        <dbReference type="RuleBase" id="RU362059"/>
    </source>
</evidence>
<dbReference type="PANTHER" id="PTHR48048:SF45">
    <property type="entry name" value="GLYCOSYLTRANSFERASE"/>
    <property type="match status" value="1"/>
</dbReference>
<evidence type="ECO:0000313" key="5">
    <source>
        <dbReference type="Proteomes" id="UP000186922"/>
    </source>
</evidence>
<dbReference type="GO" id="GO:0016020">
    <property type="term" value="C:membrane"/>
    <property type="evidence" value="ECO:0007669"/>
    <property type="project" value="UniProtKB-SubCell"/>
</dbReference>
<dbReference type="AlphaFoldDB" id="A0A1D1UNT0"/>
<dbReference type="InterPro" id="IPR035595">
    <property type="entry name" value="UDP_glycos_trans_CS"/>
</dbReference>
<dbReference type="InterPro" id="IPR050481">
    <property type="entry name" value="UDP-glycosyltransf_plant"/>
</dbReference>
<proteinExistence type="inferred from homology"/>
<dbReference type="PANTHER" id="PTHR48048">
    <property type="entry name" value="GLYCOSYLTRANSFERASE"/>
    <property type="match status" value="1"/>
</dbReference>
<dbReference type="GO" id="GO:0035251">
    <property type="term" value="F:UDP-glucosyltransferase activity"/>
    <property type="evidence" value="ECO:0007669"/>
    <property type="project" value="InterPro"/>
</dbReference>
<dbReference type="Gene3D" id="3.40.50.2000">
    <property type="entry name" value="Glycogen Phosphorylase B"/>
    <property type="match status" value="2"/>
</dbReference>
<keyword evidence="1 2" id="KW-0808">Transferase</keyword>
<dbReference type="Proteomes" id="UP000186922">
    <property type="component" value="Unassembled WGS sequence"/>
</dbReference>
<comment type="catalytic activity">
    <reaction evidence="3">
        <text>glucuronate acceptor + UDP-alpha-D-glucuronate = acceptor beta-D-glucuronoside + UDP + H(+)</text>
        <dbReference type="Rhea" id="RHEA:21032"/>
        <dbReference type="ChEBI" id="CHEBI:15378"/>
        <dbReference type="ChEBI" id="CHEBI:58052"/>
        <dbReference type="ChEBI" id="CHEBI:58223"/>
        <dbReference type="ChEBI" id="CHEBI:132367"/>
        <dbReference type="ChEBI" id="CHEBI:132368"/>
        <dbReference type="EC" id="2.4.1.17"/>
    </reaction>
</comment>
<keyword evidence="2" id="KW-0328">Glycosyltransferase</keyword>
<sequence length="402" mass="43825">MASSRKHIVIAPFYGFGCLLPAMELGRKLANSSCRVTIIVSSATNKNGFEQKVLPLNGANFLDNIVFQMPSTTSNSATLLMDASRASSPAMAKQLRFMENVTTNRREIGDCLQTLIKEEGVDAVISECLWGGDIVELATRQSVPAYYFCSTSMADLLIIGAITPETVRSDPMNGSLFTELPPRGKSLERVPFMFQEVFLSAQRGLQFVKGIVINSVREVDSELVPLLEFYPLFKHIPLWFVGPLLAGDDDLPSEIAVAQAGSVNANANKQLLVLGWAPQTTILAHPAVAVFVSHCGWNSTLEAMTYGVPVVTWPFTSDQQRNAQLLADLGMAIPLPDVSNHDDSRVVYSRELVNAVNTVAGWTGAKSYWEAAGKWKAIVESARRPGGSSYQESLDFLASIFL</sequence>
<protein>
    <recommendedName>
        <fullName evidence="3">UDP-glucuronosyltransferase</fullName>
        <ecNumber evidence="3">2.4.1.17</ecNumber>
    </recommendedName>
</protein>
<dbReference type="GO" id="GO:0015020">
    <property type="term" value="F:glucuronosyltransferase activity"/>
    <property type="evidence" value="ECO:0007669"/>
    <property type="project" value="UniProtKB-EC"/>
</dbReference>
<dbReference type="EC" id="2.4.1.17" evidence="3"/>
<dbReference type="STRING" id="947166.A0A1D1UNT0"/>
<dbReference type="SUPFAM" id="SSF53756">
    <property type="entry name" value="UDP-Glycosyltransferase/glycogen phosphorylase"/>
    <property type="match status" value="1"/>
</dbReference>
<keyword evidence="5" id="KW-1185">Reference proteome</keyword>
<dbReference type="EMBL" id="BDGG01000002">
    <property type="protein sequence ID" value="GAU91364.1"/>
    <property type="molecule type" value="Genomic_DNA"/>
</dbReference>
<organism evidence="4 5">
    <name type="scientific">Ramazzottius varieornatus</name>
    <name type="common">Water bear</name>
    <name type="synonym">Tardigrade</name>
    <dbReference type="NCBI Taxonomy" id="947166"/>
    <lineage>
        <taxon>Eukaryota</taxon>
        <taxon>Metazoa</taxon>
        <taxon>Ecdysozoa</taxon>
        <taxon>Tardigrada</taxon>
        <taxon>Eutardigrada</taxon>
        <taxon>Parachela</taxon>
        <taxon>Hypsibioidea</taxon>
        <taxon>Ramazzottiidae</taxon>
        <taxon>Ramazzottius</taxon>
    </lineage>
</organism>
<evidence type="ECO:0000313" key="4">
    <source>
        <dbReference type="EMBL" id="GAU91364.1"/>
    </source>
</evidence>
<dbReference type="OrthoDB" id="5835829at2759"/>
<accession>A0A1D1UNT0</accession>
<name>A0A1D1UNT0_RAMVA</name>
<comment type="caution">
    <text evidence="4">The sequence shown here is derived from an EMBL/GenBank/DDBJ whole genome shotgun (WGS) entry which is preliminary data.</text>
</comment>
<dbReference type="Pfam" id="PF00201">
    <property type="entry name" value="UDPGT"/>
    <property type="match status" value="1"/>
</dbReference>
<evidence type="ECO:0000256" key="1">
    <source>
        <dbReference type="ARBA" id="ARBA00022679"/>
    </source>
</evidence>
<reference evidence="4 5" key="1">
    <citation type="journal article" date="2016" name="Nat. Commun.">
        <title>Extremotolerant tardigrade genome and improved radiotolerance of human cultured cells by tardigrade-unique protein.</title>
        <authorList>
            <person name="Hashimoto T."/>
            <person name="Horikawa D.D."/>
            <person name="Saito Y."/>
            <person name="Kuwahara H."/>
            <person name="Kozuka-Hata H."/>
            <person name="Shin-I T."/>
            <person name="Minakuchi Y."/>
            <person name="Ohishi K."/>
            <person name="Motoyama A."/>
            <person name="Aizu T."/>
            <person name="Enomoto A."/>
            <person name="Kondo K."/>
            <person name="Tanaka S."/>
            <person name="Hara Y."/>
            <person name="Koshikawa S."/>
            <person name="Sagara H."/>
            <person name="Miura T."/>
            <person name="Yokobori S."/>
            <person name="Miyagawa K."/>
            <person name="Suzuki Y."/>
            <person name="Kubo T."/>
            <person name="Oyama M."/>
            <person name="Kohara Y."/>
            <person name="Fujiyama A."/>
            <person name="Arakawa K."/>
            <person name="Katayama T."/>
            <person name="Toyoda A."/>
            <person name="Kunieda T."/>
        </authorList>
    </citation>
    <scope>NUCLEOTIDE SEQUENCE [LARGE SCALE GENOMIC DNA]</scope>
    <source>
        <strain evidence="4 5">YOKOZUNA-1</strain>
    </source>
</reference>
<dbReference type="CDD" id="cd03784">
    <property type="entry name" value="GT1_Gtf-like"/>
    <property type="match status" value="1"/>
</dbReference>
<comment type="similarity">
    <text evidence="2">Belongs to the UDP-glycosyltransferase family.</text>
</comment>
<comment type="subcellular location">
    <subcellularLocation>
        <location evidence="3">Membrane</location>
        <topology evidence="3">Single-pass membrane protein</topology>
    </subcellularLocation>
</comment>
<gene>
    <name evidence="4" type="primary">RvY_03631-1</name>
    <name evidence="4" type="synonym">RvY_03631.1</name>
    <name evidence="4" type="ORF">RvY_03631</name>
</gene>